<evidence type="ECO:0000256" key="11">
    <source>
        <dbReference type="ARBA" id="ARBA00023033"/>
    </source>
</evidence>
<keyword evidence="9" id="KW-1133">Transmembrane helix</keyword>
<evidence type="ECO:0000256" key="12">
    <source>
        <dbReference type="ARBA" id="ARBA00023136"/>
    </source>
</evidence>
<evidence type="ECO:0000256" key="16">
    <source>
        <dbReference type="ARBA" id="ARBA00048088"/>
    </source>
</evidence>
<evidence type="ECO:0000256" key="13">
    <source>
        <dbReference type="ARBA" id="ARBA00045957"/>
    </source>
</evidence>
<dbReference type="PRINTS" id="PR00370">
    <property type="entry name" value="FMOXYGENASE"/>
</dbReference>
<dbReference type="PIRSF" id="PIRSF000332">
    <property type="entry name" value="FMO"/>
    <property type="match status" value="1"/>
</dbReference>
<dbReference type="FunFam" id="3.50.50.60:FF:000159">
    <property type="entry name" value="Dimethylaniline monooxygenase [N-oxide-forming]"/>
    <property type="match status" value="1"/>
</dbReference>
<accession>A0A8J0V2Z5</accession>
<evidence type="ECO:0000256" key="10">
    <source>
        <dbReference type="ARBA" id="ARBA00023002"/>
    </source>
</evidence>
<dbReference type="OrthoDB" id="66881at2759"/>
<keyword evidence="7 18" id="KW-0274">FAD</keyword>
<dbReference type="Proteomes" id="UP000186698">
    <property type="component" value="Chromosome 4L"/>
</dbReference>
<sequence length="540" mass="61746">MSKRVAIVGAGCSGLTAIKCCLEEGLEPTCFERSNDIGGLWRFTNNTEEGRGSIYKSVVTNTSKEMMCFSDFPMPEEFPTYLHHSKVLEYLYLYAEHFSLLKYIHFQTEVCSVRKHPDFNSSGQWDVTTQKQGEKTEAIFDAVIVSNGHFTDPCLPLESFPGIYDFKGGIIHSRTYKTPDNYHGKTVLVVGIGNSAADIAVELSHTAKQVFLSTREGSWVISRISRNGFPVDMVLSRRWTLWVIHLLPRKLAAMINEKLMSQWFNHANYGLEPKNRMKIPIINDYIPSQILQGAIQVKPNIKEFTETSVIFEDGTEAEKLDAVIFATGYHTTFPFLDDFTLKMDESNAPLYKNVFPVHVEKPTIAFLGLIQPLGPIMPTVELQARWATRVFKGEAHLPPKREMENYIIKSMERKSKWFGITKNLPLQTHYIDYVNELTVEIGNWPNLMYLFLTDPKLAWQVVFGPCTPFQYRLFGPGKWPGARKAILTQWDRTIKPNRTRIVHKNHDARPKIPSHLFWAFSAIISGIWFCSQYITPTNSL</sequence>
<keyword evidence="6 18" id="KW-0256">Endoplasmic reticulum</keyword>
<comment type="catalytic activity">
    <reaction evidence="17">
        <text>N,N-dimethylaniline + NADPH + O2 + H(+) = N,N-dimethylaniline N-oxide + NADP(+) + H2O</text>
        <dbReference type="Rhea" id="RHEA:24468"/>
        <dbReference type="ChEBI" id="CHEBI:15377"/>
        <dbReference type="ChEBI" id="CHEBI:15378"/>
        <dbReference type="ChEBI" id="CHEBI:15379"/>
        <dbReference type="ChEBI" id="CHEBI:16269"/>
        <dbReference type="ChEBI" id="CHEBI:17735"/>
        <dbReference type="ChEBI" id="CHEBI:57783"/>
        <dbReference type="ChEBI" id="CHEBI:58349"/>
        <dbReference type="EC" id="1.14.13.8"/>
    </reaction>
    <physiologicalReaction direction="left-to-right" evidence="17">
        <dbReference type="Rhea" id="RHEA:24469"/>
    </physiologicalReaction>
</comment>
<dbReference type="InterPro" id="IPR002253">
    <property type="entry name" value="Flavin_mOase_1"/>
</dbReference>
<evidence type="ECO:0000256" key="7">
    <source>
        <dbReference type="ARBA" id="ARBA00022827"/>
    </source>
</evidence>
<keyword evidence="20" id="KW-1185">Reference proteome</keyword>
<evidence type="ECO:0000256" key="3">
    <source>
        <dbReference type="ARBA" id="ARBA00009183"/>
    </source>
</evidence>
<dbReference type="GeneID" id="108714414"/>
<name>A0A8J0V2Z5_XENLA</name>
<evidence type="ECO:0000256" key="19">
    <source>
        <dbReference type="RuleBase" id="RU361177"/>
    </source>
</evidence>
<evidence type="ECO:0000256" key="2">
    <source>
        <dbReference type="ARBA" id="ARBA00004389"/>
    </source>
</evidence>
<dbReference type="PANTHER" id="PTHR23023">
    <property type="entry name" value="DIMETHYLANILINE MONOOXYGENASE"/>
    <property type="match status" value="1"/>
</dbReference>
<dbReference type="InterPro" id="IPR020946">
    <property type="entry name" value="Flavin_mOase-like"/>
</dbReference>
<dbReference type="InterPro" id="IPR036188">
    <property type="entry name" value="FAD/NAD-bd_sf"/>
</dbReference>
<keyword evidence="10 18" id="KW-0560">Oxidoreductase</keyword>
<dbReference type="GO" id="GO:0034899">
    <property type="term" value="F:trimethylamine monooxygenase activity"/>
    <property type="evidence" value="ECO:0007669"/>
    <property type="project" value="UniProtKB-EC"/>
</dbReference>
<evidence type="ECO:0000313" key="21">
    <source>
        <dbReference type="RefSeq" id="XP_018114110.1"/>
    </source>
</evidence>
<comment type="catalytic activity">
    <reaction evidence="16">
        <text>trimethylamine + NADPH + O2 = trimethylamine N-oxide + NADP(+) + H2O</text>
        <dbReference type="Rhea" id="RHEA:31979"/>
        <dbReference type="ChEBI" id="CHEBI:15377"/>
        <dbReference type="ChEBI" id="CHEBI:15379"/>
        <dbReference type="ChEBI" id="CHEBI:15724"/>
        <dbReference type="ChEBI" id="CHEBI:57783"/>
        <dbReference type="ChEBI" id="CHEBI:58349"/>
        <dbReference type="ChEBI" id="CHEBI:58389"/>
        <dbReference type="EC" id="1.14.13.148"/>
    </reaction>
    <physiologicalReaction direction="left-to-right" evidence="16">
        <dbReference type="Rhea" id="RHEA:31980"/>
    </physiologicalReaction>
</comment>
<evidence type="ECO:0000256" key="14">
    <source>
        <dbReference type="ARBA" id="ARBA00047338"/>
    </source>
</evidence>
<evidence type="ECO:0000256" key="17">
    <source>
        <dbReference type="ARBA" id="ARBA00049443"/>
    </source>
</evidence>
<comment type="subcellular location">
    <subcellularLocation>
        <location evidence="2">Endoplasmic reticulum membrane</location>
        <topology evidence="2">Single-pass membrane protein</topology>
    </subcellularLocation>
</comment>
<dbReference type="KEGG" id="xla:108714414"/>
<evidence type="ECO:0000256" key="18">
    <source>
        <dbReference type="PIRNR" id="PIRNR000332"/>
    </source>
</evidence>
<evidence type="ECO:0000256" key="9">
    <source>
        <dbReference type="ARBA" id="ARBA00022989"/>
    </source>
</evidence>
<evidence type="ECO:0000256" key="8">
    <source>
        <dbReference type="ARBA" id="ARBA00022857"/>
    </source>
</evidence>
<dbReference type="AlphaFoldDB" id="A0A8J0V2Z5"/>
<comment type="catalytic activity">
    <reaction evidence="15">
        <text>hypotaurine + NADPH + O2 + H(+) = taurine + NADP(+) + H2O</text>
        <dbReference type="Rhea" id="RHEA:69819"/>
        <dbReference type="ChEBI" id="CHEBI:15377"/>
        <dbReference type="ChEBI" id="CHEBI:15378"/>
        <dbReference type="ChEBI" id="CHEBI:15379"/>
        <dbReference type="ChEBI" id="CHEBI:57783"/>
        <dbReference type="ChEBI" id="CHEBI:57853"/>
        <dbReference type="ChEBI" id="CHEBI:58349"/>
        <dbReference type="ChEBI" id="CHEBI:507393"/>
        <dbReference type="EC" id="1.14.13.8"/>
    </reaction>
    <physiologicalReaction direction="left-to-right" evidence="15">
        <dbReference type="Rhea" id="RHEA:69820"/>
    </physiologicalReaction>
</comment>
<keyword evidence="11 18" id="KW-0503">Monooxygenase</keyword>
<dbReference type="PRINTS" id="PR01121">
    <property type="entry name" value="FMOXYGENASE1"/>
</dbReference>
<dbReference type="GO" id="GO:0006805">
    <property type="term" value="P:xenobiotic metabolic process"/>
    <property type="evidence" value="ECO:0000318"/>
    <property type="project" value="GO_Central"/>
</dbReference>
<evidence type="ECO:0000256" key="1">
    <source>
        <dbReference type="ARBA" id="ARBA00001974"/>
    </source>
</evidence>
<keyword evidence="12 18" id="KW-0472">Membrane</keyword>
<dbReference type="Pfam" id="PF00743">
    <property type="entry name" value="FMO-like"/>
    <property type="match status" value="1"/>
</dbReference>
<keyword evidence="8 18" id="KW-0521">NADP</keyword>
<dbReference type="GO" id="GO:0005789">
    <property type="term" value="C:endoplasmic reticulum membrane"/>
    <property type="evidence" value="ECO:0007669"/>
    <property type="project" value="UniProtKB-SubCell"/>
</dbReference>
<gene>
    <name evidence="21" type="primary">LOC108714414</name>
</gene>
<keyword evidence="5" id="KW-0812">Transmembrane</keyword>
<comment type="cofactor">
    <cofactor evidence="1 18 19">
        <name>FAD</name>
        <dbReference type="ChEBI" id="CHEBI:57692"/>
    </cofactor>
</comment>
<dbReference type="GO" id="GO:0050661">
    <property type="term" value="F:NADP binding"/>
    <property type="evidence" value="ECO:0007669"/>
    <property type="project" value="InterPro"/>
</dbReference>
<dbReference type="GO" id="GO:0050660">
    <property type="term" value="F:flavin adenine dinucleotide binding"/>
    <property type="evidence" value="ECO:0007669"/>
    <property type="project" value="InterPro"/>
</dbReference>
<evidence type="ECO:0000256" key="15">
    <source>
        <dbReference type="ARBA" id="ARBA00048041"/>
    </source>
</evidence>
<protein>
    <recommendedName>
        <fullName evidence="19">Flavin-containing monooxygenase</fullName>
        <ecNumber evidence="19">1.-.-.-</ecNumber>
    </recommendedName>
</protein>
<comment type="similarity">
    <text evidence="3 18 19">Belongs to the FMO family.</text>
</comment>
<keyword evidence="4 18" id="KW-0285">Flavoprotein</keyword>
<comment type="function">
    <text evidence="13">Broad spectrum monooxygenase that catalyzes the oxygenation of a wide variety of nitrogen- and sulfur-containing compounds including xenobiotics. Catalyzes the S-oxygenation of hypotaurine to produce taurine, an organic osmolyte involved in cell volume regulation as well as a variety of cytoprotective and developmental processes. In vitro, catalyzes the N-oxygenation of trimethylamine (TMA) to produce trimethylamine N-oxide (TMAO) and could therefore participate to the detoxification of this compound that is generated by the action of gut microbiota from dietary precursors such as choline, choline containing compounds, betaine or L-carnitine.</text>
</comment>
<dbReference type="EC" id="1.-.-.-" evidence="19"/>
<proteinExistence type="inferred from homology"/>
<reference evidence="21" key="1">
    <citation type="submission" date="2025-08" db="UniProtKB">
        <authorList>
            <consortium name="RefSeq"/>
        </authorList>
    </citation>
    <scope>IDENTIFICATION</scope>
    <source>
        <strain evidence="21">J_2021</strain>
        <tissue evidence="21">Erythrocytes</tissue>
    </source>
</reference>
<organism evidence="20 21">
    <name type="scientific">Xenopus laevis</name>
    <name type="common">African clawed frog</name>
    <dbReference type="NCBI Taxonomy" id="8355"/>
    <lineage>
        <taxon>Eukaryota</taxon>
        <taxon>Metazoa</taxon>
        <taxon>Chordata</taxon>
        <taxon>Craniata</taxon>
        <taxon>Vertebrata</taxon>
        <taxon>Euteleostomi</taxon>
        <taxon>Amphibia</taxon>
        <taxon>Batrachia</taxon>
        <taxon>Anura</taxon>
        <taxon>Pipoidea</taxon>
        <taxon>Pipidae</taxon>
        <taxon>Xenopodinae</taxon>
        <taxon>Xenopus</taxon>
        <taxon>Xenopus</taxon>
    </lineage>
</organism>
<dbReference type="RefSeq" id="XP_018114110.1">
    <property type="nucleotide sequence ID" value="XM_018258621.2"/>
</dbReference>
<evidence type="ECO:0000313" key="20">
    <source>
        <dbReference type="Proteomes" id="UP000186698"/>
    </source>
</evidence>
<evidence type="ECO:0000256" key="4">
    <source>
        <dbReference type="ARBA" id="ARBA00022630"/>
    </source>
</evidence>
<dbReference type="GO" id="GO:0004499">
    <property type="term" value="F:N,N-dimethylaniline monooxygenase activity"/>
    <property type="evidence" value="ECO:0000318"/>
    <property type="project" value="GO_Central"/>
</dbReference>
<dbReference type="SUPFAM" id="SSF51905">
    <property type="entry name" value="FAD/NAD(P)-binding domain"/>
    <property type="match status" value="2"/>
</dbReference>
<dbReference type="InterPro" id="IPR050346">
    <property type="entry name" value="FMO-like"/>
</dbReference>
<comment type="catalytic activity">
    <reaction evidence="14">
        <text>hypotaurine + NADH + O2 + H(+) = taurine + NAD(+) + H2O</text>
        <dbReference type="Rhea" id="RHEA:74111"/>
        <dbReference type="ChEBI" id="CHEBI:15377"/>
        <dbReference type="ChEBI" id="CHEBI:15378"/>
        <dbReference type="ChEBI" id="CHEBI:15379"/>
        <dbReference type="ChEBI" id="CHEBI:57540"/>
        <dbReference type="ChEBI" id="CHEBI:57853"/>
        <dbReference type="ChEBI" id="CHEBI:57945"/>
        <dbReference type="ChEBI" id="CHEBI:507393"/>
        <dbReference type="EC" id="1.14.13.8"/>
    </reaction>
    <physiologicalReaction direction="left-to-right" evidence="14">
        <dbReference type="Rhea" id="RHEA:74112"/>
    </physiologicalReaction>
</comment>
<evidence type="ECO:0000256" key="5">
    <source>
        <dbReference type="ARBA" id="ARBA00022692"/>
    </source>
</evidence>
<evidence type="ECO:0000256" key="6">
    <source>
        <dbReference type="ARBA" id="ARBA00022824"/>
    </source>
</evidence>
<dbReference type="InterPro" id="IPR000960">
    <property type="entry name" value="Flavin_mOase"/>
</dbReference>
<dbReference type="Gene3D" id="3.50.50.60">
    <property type="entry name" value="FAD/NAD(P)-binding domain"/>
    <property type="match status" value="1"/>
</dbReference>